<dbReference type="SUPFAM" id="SSF111369">
    <property type="entry name" value="HlyD-like secretion proteins"/>
    <property type="match status" value="2"/>
</dbReference>
<keyword evidence="6" id="KW-1185">Reference proteome</keyword>
<dbReference type="Gene3D" id="2.40.50.100">
    <property type="match status" value="1"/>
</dbReference>
<dbReference type="NCBIfam" id="TIGR01730">
    <property type="entry name" value="RND_mfp"/>
    <property type="match status" value="1"/>
</dbReference>
<dbReference type="Gene3D" id="2.40.30.170">
    <property type="match status" value="1"/>
</dbReference>
<dbReference type="Pfam" id="PF25954">
    <property type="entry name" value="Beta-barrel_RND_2"/>
    <property type="match status" value="1"/>
</dbReference>
<dbReference type="EMBL" id="QPMK01000003">
    <property type="protein sequence ID" value="RDD67278.1"/>
    <property type="molecule type" value="Genomic_DNA"/>
</dbReference>
<dbReference type="Proteomes" id="UP000253977">
    <property type="component" value="Unassembled WGS sequence"/>
</dbReference>
<dbReference type="GO" id="GO:1990281">
    <property type="term" value="C:efflux pump complex"/>
    <property type="evidence" value="ECO:0007669"/>
    <property type="project" value="TreeGrafter"/>
</dbReference>
<comment type="similarity">
    <text evidence="1">Belongs to the membrane fusion protein (MFP) (TC 8.A.1) family.</text>
</comment>
<name>A0A369TPS4_9RHOB</name>
<dbReference type="PANTHER" id="PTHR30469:SF29">
    <property type="entry name" value="BLR2860 PROTEIN"/>
    <property type="match status" value="1"/>
</dbReference>
<evidence type="ECO:0000256" key="2">
    <source>
        <dbReference type="SAM" id="Coils"/>
    </source>
</evidence>
<dbReference type="InterPro" id="IPR006143">
    <property type="entry name" value="RND_pump_MFP"/>
</dbReference>
<feature type="domain" description="CusB-like beta-barrel" evidence="4">
    <location>
        <begin position="289"/>
        <end position="360"/>
    </location>
</feature>
<accession>A0A369TPS4</accession>
<dbReference type="OrthoDB" id="9806939at2"/>
<dbReference type="Gene3D" id="1.10.287.470">
    <property type="entry name" value="Helix hairpin bin"/>
    <property type="match status" value="1"/>
</dbReference>
<reference evidence="5 6" key="1">
    <citation type="submission" date="2018-07" db="EMBL/GenBank/DDBJ databases">
        <title>Thalassococcus profundi sp. nov., a marine bacterium isolated from deep seawater of Okinawa Trough.</title>
        <authorList>
            <person name="Yu M."/>
        </authorList>
    </citation>
    <scope>NUCLEOTIDE SEQUENCE [LARGE SCALE GENOMIC DNA]</scope>
    <source>
        <strain evidence="5 6">WRAS1</strain>
    </source>
</reference>
<sequence length="441" mass="46027">MRIIPIITALLVAAVLYGVIIERDRLLDLTRALSPAALTGAPEPDAPMTEEEPAPEAVASAPEEPETGAVRVIAMQSQAQEIDSAVILRGETQPTREVDVQAETGGKVISTPLRKGSLVEAGQVLCELDPGTRDASLAEARARVAEARAQIPEVEARIPEAEARLEEAKARLEEARINANAASRLSEGGFASDTRVANTEAAVRSAEAGVSSAEAGLTAARSGREGVDAAIESATAALARIEAEIDDLTITAPFGGVLESDTAELGSLMQTQGGNATCATILQLDPLKLVAFVPETEVARVEVGAQAGARLTQGGEIAGKVTFLSRDADPTTRTFRVEITVDNGDLALRSGQTAEIAIQADGAMAHLLPSSVLTLDDEGTLGVRTVAEDDTALFMPVQVLRDTRDGIWVTGLPDSAKVITVGQEYVTDGVPVAPSYEDVIQ</sequence>
<evidence type="ECO:0000256" key="3">
    <source>
        <dbReference type="SAM" id="MobiDB-lite"/>
    </source>
</evidence>
<evidence type="ECO:0000256" key="1">
    <source>
        <dbReference type="ARBA" id="ARBA00009477"/>
    </source>
</evidence>
<dbReference type="InterPro" id="IPR058792">
    <property type="entry name" value="Beta-barrel_RND_2"/>
</dbReference>
<comment type="caution">
    <text evidence="5">The sequence shown here is derived from an EMBL/GenBank/DDBJ whole genome shotgun (WGS) entry which is preliminary data.</text>
</comment>
<protein>
    <submittedName>
        <fullName evidence="5">Efflux RND transporter periplasmic adaptor subunit</fullName>
    </submittedName>
</protein>
<feature type="coiled-coil region" evidence="2">
    <location>
        <begin position="137"/>
        <end position="185"/>
    </location>
</feature>
<dbReference type="RefSeq" id="WP_114510027.1">
    <property type="nucleotide sequence ID" value="NZ_QPMK01000003.1"/>
</dbReference>
<dbReference type="AlphaFoldDB" id="A0A369TPS4"/>
<gene>
    <name evidence="5" type="ORF">DU478_05985</name>
</gene>
<evidence type="ECO:0000313" key="6">
    <source>
        <dbReference type="Proteomes" id="UP000253977"/>
    </source>
</evidence>
<organism evidence="5 6">
    <name type="scientific">Thalassococcus profundi</name>
    <dbReference type="NCBI Taxonomy" id="2282382"/>
    <lineage>
        <taxon>Bacteria</taxon>
        <taxon>Pseudomonadati</taxon>
        <taxon>Pseudomonadota</taxon>
        <taxon>Alphaproteobacteria</taxon>
        <taxon>Rhodobacterales</taxon>
        <taxon>Roseobacteraceae</taxon>
        <taxon>Thalassococcus</taxon>
    </lineage>
</organism>
<proteinExistence type="inferred from homology"/>
<keyword evidence="2" id="KW-0175">Coiled coil</keyword>
<dbReference type="PANTHER" id="PTHR30469">
    <property type="entry name" value="MULTIDRUG RESISTANCE PROTEIN MDTA"/>
    <property type="match status" value="1"/>
</dbReference>
<evidence type="ECO:0000259" key="4">
    <source>
        <dbReference type="Pfam" id="PF25954"/>
    </source>
</evidence>
<evidence type="ECO:0000313" key="5">
    <source>
        <dbReference type="EMBL" id="RDD67278.1"/>
    </source>
</evidence>
<feature type="region of interest" description="Disordered" evidence="3">
    <location>
        <begin position="37"/>
        <end position="65"/>
    </location>
</feature>
<dbReference type="GO" id="GO:0015562">
    <property type="term" value="F:efflux transmembrane transporter activity"/>
    <property type="evidence" value="ECO:0007669"/>
    <property type="project" value="TreeGrafter"/>
</dbReference>